<keyword evidence="1" id="KW-0812">Transmembrane</keyword>
<organism evidence="2 3">
    <name type="scientific">Grifola frondosa</name>
    <name type="common">Maitake</name>
    <name type="synonym">Polyporus frondosus</name>
    <dbReference type="NCBI Taxonomy" id="5627"/>
    <lineage>
        <taxon>Eukaryota</taxon>
        <taxon>Fungi</taxon>
        <taxon>Dikarya</taxon>
        <taxon>Basidiomycota</taxon>
        <taxon>Agaricomycotina</taxon>
        <taxon>Agaricomycetes</taxon>
        <taxon>Polyporales</taxon>
        <taxon>Grifolaceae</taxon>
        <taxon>Grifola</taxon>
    </lineage>
</organism>
<reference evidence="2 3" key="1">
    <citation type="submission" date="2016-03" db="EMBL/GenBank/DDBJ databases">
        <title>Whole genome sequencing of Grifola frondosa 9006-11.</title>
        <authorList>
            <person name="Min B."/>
            <person name="Park H."/>
            <person name="Kim J.-G."/>
            <person name="Cho H."/>
            <person name="Oh Y.-L."/>
            <person name="Kong W.-S."/>
            <person name="Choi I.-G."/>
        </authorList>
    </citation>
    <scope>NUCLEOTIDE SEQUENCE [LARGE SCALE GENOMIC DNA]</scope>
    <source>
        <strain evidence="2 3">9006-11</strain>
    </source>
</reference>
<sequence>MSYLSPIGFSSVFSTPWLTGTTRSSFSKTLLKLSTQCLSGNSLRLYILIGSCSLPEGKSGDGPLFRLTAFIFAIFQFVTFNLKSEFDCNALIHTLVVFAYFPMGFSSILIGLRIIAIFNRKMLVVIFVTAAVLTNIALLLYGKQALYQCSEHFEFTKTRCIPGIIEHGESFWDPETMSCVFVGTDKNRLNIVVTFVSDVLMLIVMVIGIWRIRGNGSLWRLVYRQGVLWLFIAVLAYVPPVVLLSLNLNDNMNLLFQSPLTIAMTICATRMHRGLYEYIHPDHVMINIVQPLNSPSSTSTPRRSTSDKFAPVIHGARVVESDNMKKAGSICIDV</sequence>
<feature type="transmembrane region" description="Helical" evidence="1">
    <location>
        <begin position="227"/>
        <end position="248"/>
    </location>
</feature>
<feature type="transmembrane region" description="Helical" evidence="1">
    <location>
        <begin position="191"/>
        <end position="212"/>
    </location>
</feature>
<evidence type="ECO:0000313" key="3">
    <source>
        <dbReference type="Proteomes" id="UP000092993"/>
    </source>
</evidence>
<feature type="transmembrane region" description="Helical" evidence="1">
    <location>
        <begin position="122"/>
        <end position="141"/>
    </location>
</feature>
<feature type="transmembrane region" description="Helical" evidence="1">
    <location>
        <begin position="94"/>
        <end position="116"/>
    </location>
</feature>
<keyword evidence="1" id="KW-1133">Transmembrane helix</keyword>
<dbReference type="EMBL" id="LUGG01000035">
    <property type="protein sequence ID" value="OBZ65988.1"/>
    <property type="molecule type" value="Genomic_DNA"/>
</dbReference>
<keyword evidence="3" id="KW-1185">Reference proteome</keyword>
<dbReference type="AlphaFoldDB" id="A0A1C7LN45"/>
<dbReference type="OrthoDB" id="2802652at2759"/>
<protein>
    <submittedName>
        <fullName evidence="2">Uncharacterized protein</fullName>
    </submittedName>
</protein>
<accession>A0A1C7LN45</accession>
<evidence type="ECO:0000256" key="1">
    <source>
        <dbReference type="SAM" id="Phobius"/>
    </source>
</evidence>
<comment type="caution">
    <text evidence="2">The sequence shown here is derived from an EMBL/GenBank/DDBJ whole genome shotgun (WGS) entry which is preliminary data.</text>
</comment>
<keyword evidence="1" id="KW-0472">Membrane</keyword>
<dbReference type="Proteomes" id="UP000092993">
    <property type="component" value="Unassembled WGS sequence"/>
</dbReference>
<gene>
    <name evidence="2" type="ORF">A0H81_14019</name>
</gene>
<name>A0A1C7LN45_GRIFR</name>
<evidence type="ECO:0000313" key="2">
    <source>
        <dbReference type="EMBL" id="OBZ65988.1"/>
    </source>
</evidence>
<proteinExistence type="predicted"/>
<feature type="transmembrane region" description="Helical" evidence="1">
    <location>
        <begin position="64"/>
        <end position="82"/>
    </location>
</feature>